<evidence type="ECO:0000313" key="8">
    <source>
        <dbReference type="EMBL" id="PHZ84136.1"/>
    </source>
</evidence>
<feature type="transmembrane region" description="Helical" evidence="7">
    <location>
        <begin position="77"/>
        <end position="95"/>
    </location>
</feature>
<dbReference type="EMBL" id="PDEM01000025">
    <property type="protein sequence ID" value="PHZ84136.1"/>
    <property type="molecule type" value="Genomic_DNA"/>
</dbReference>
<dbReference type="AlphaFoldDB" id="A0A2G4YRP7"/>
<keyword evidence="3 8" id="KW-0808">Transferase</keyword>
<gene>
    <name evidence="8" type="ORF">CRD36_13140</name>
</gene>
<dbReference type="GO" id="GO:0005886">
    <property type="term" value="C:plasma membrane"/>
    <property type="evidence" value="ECO:0007669"/>
    <property type="project" value="InterPro"/>
</dbReference>
<protein>
    <submittedName>
        <fullName evidence="8">Diacylglyceryl transferase</fullName>
    </submittedName>
</protein>
<proteinExistence type="inferred from homology"/>
<evidence type="ECO:0000256" key="4">
    <source>
        <dbReference type="ARBA" id="ARBA00022692"/>
    </source>
</evidence>
<dbReference type="PANTHER" id="PTHR30589:SF0">
    <property type="entry name" value="PHOSPHATIDYLGLYCEROL--PROLIPOPROTEIN DIACYLGLYCERYL TRANSFERASE"/>
    <property type="match status" value="1"/>
</dbReference>
<sequence length="237" mass="26569">MLTITDAYLIHTFFDLIAALGAVAGGYCVYRWRLEEHLPQMTDRIGYGYFLFLSLGSIVGAFLFGTLNLYLSGIPEIGRSIIGAIFGATLMVELYKGRRGTRGSTGYIYVIPLIVVIIIGRLGCLFSGLADDTFGVATGKAWGWDFGDQVLRHPVALYESVSMLLFLIGSLAILQARVDLFTRYGFYVCIGYYAVQRFFWEFLKPYQDIAGLLNVFQIICLILVFYSIIMIGKARYE</sequence>
<keyword evidence="9" id="KW-1185">Reference proteome</keyword>
<feature type="transmembrane region" description="Helical" evidence="7">
    <location>
        <begin position="50"/>
        <end position="71"/>
    </location>
</feature>
<evidence type="ECO:0000256" key="3">
    <source>
        <dbReference type="ARBA" id="ARBA00022679"/>
    </source>
</evidence>
<organism evidence="8 9">
    <name type="scientific">Paremcibacter congregatus</name>
    <dbReference type="NCBI Taxonomy" id="2043170"/>
    <lineage>
        <taxon>Bacteria</taxon>
        <taxon>Pseudomonadati</taxon>
        <taxon>Pseudomonadota</taxon>
        <taxon>Alphaproteobacteria</taxon>
        <taxon>Emcibacterales</taxon>
        <taxon>Emcibacteraceae</taxon>
        <taxon>Paremcibacter</taxon>
    </lineage>
</organism>
<feature type="transmembrane region" description="Helical" evidence="7">
    <location>
        <begin position="155"/>
        <end position="174"/>
    </location>
</feature>
<evidence type="ECO:0000256" key="6">
    <source>
        <dbReference type="ARBA" id="ARBA00023136"/>
    </source>
</evidence>
<dbReference type="InParanoid" id="A0A2G4YRP7"/>
<dbReference type="RefSeq" id="WP_099473995.1">
    <property type="nucleotide sequence ID" value="NZ_CP041025.1"/>
</dbReference>
<dbReference type="Proteomes" id="UP000229730">
    <property type="component" value="Unassembled WGS sequence"/>
</dbReference>
<keyword evidence="6 7" id="KW-0472">Membrane</keyword>
<evidence type="ECO:0000256" key="7">
    <source>
        <dbReference type="SAM" id="Phobius"/>
    </source>
</evidence>
<keyword evidence="2" id="KW-1003">Cell membrane</keyword>
<keyword evidence="4 7" id="KW-0812">Transmembrane</keyword>
<accession>A0A2G4YRP7</accession>
<feature type="transmembrane region" description="Helical" evidence="7">
    <location>
        <begin position="181"/>
        <end position="200"/>
    </location>
</feature>
<name>A0A2G4YRP7_9PROT</name>
<evidence type="ECO:0000313" key="9">
    <source>
        <dbReference type="Proteomes" id="UP000229730"/>
    </source>
</evidence>
<evidence type="ECO:0000256" key="1">
    <source>
        <dbReference type="ARBA" id="ARBA00007150"/>
    </source>
</evidence>
<reference evidence="8 9" key="1">
    <citation type="submission" date="2017-10" db="EMBL/GenBank/DDBJ databases">
        <title>Frigbacter circumglobatus gen. nov. sp. nov., isolated from sediment cultured in situ.</title>
        <authorList>
            <person name="Zhao Z."/>
        </authorList>
    </citation>
    <scope>NUCLEOTIDE SEQUENCE [LARGE SCALE GENOMIC DNA]</scope>
    <source>
        <strain evidence="8 9">ZYL</strain>
    </source>
</reference>
<comment type="caution">
    <text evidence="8">The sequence shown here is derived from an EMBL/GenBank/DDBJ whole genome shotgun (WGS) entry which is preliminary data.</text>
</comment>
<feature type="transmembrane region" description="Helical" evidence="7">
    <location>
        <begin position="212"/>
        <end position="232"/>
    </location>
</feature>
<dbReference type="GO" id="GO:0008961">
    <property type="term" value="F:phosphatidylglycerol-prolipoprotein diacylglyceryl transferase activity"/>
    <property type="evidence" value="ECO:0007669"/>
    <property type="project" value="InterPro"/>
</dbReference>
<dbReference type="Pfam" id="PF01790">
    <property type="entry name" value="LGT"/>
    <property type="match status" value="1"/>
</dbReference>
<evidence type="ECO:0000256" key="2">
    <source>
        <dbReference type="ARBA" id="ARBA00022475"/>
    </source>
</evidence>
<comment type="similarity">
    <text evidence="1">Belongs to the Lgt family.</text>
</comment>
<dbReference type="GO" id="GO:0042158">
    <property type="term" value="P:lipoprotein biosynthetic process"/>
    <property type="evidence" value="ECO:0007669"/>
    <property type="project" value="InterPro"/>
</dbReference>
<feature type="transmembrane region" description="Helical" evidence="7">
    <location>
        <begin position="107"/>
        <end position="130"/>
    </location>
</feature>
<keyword evidence="5 7" id="KW-1133">Transmembrane helix</keyword>
<feature type="transmembrane region" description="Helical" evidence="7">
    <location>
        <begin position="12"/>
        <end position="30"/>
    </location>
</feature>
<dbReference type="PANTHER" id="PTHR30589">
    <property type="entry name" value="PROLIPOPROTEIN DIACYLGLYCERYL TRANSFERASE"/>
    <property type="match status" value="1"/>
</dbReference>
<evidence type="ECO:0000256" key="5">
    <source>
        <dbReference type="ARBA" id="ARBA00022989"/>
    </source>
</evidence>
<dbReference type="InterPro" id="IPR001640">
    <property type="entry name" value="Lgt"/>
</dbReference>
<dbReference type="OrthoDB" id="871140at2"/>